<dbReference type="GO" id="GO:0005886">
    <property type="term" value="C:plasma membrane"/>
    <property type="evidence" value="ECO:0007669"/>
    <property type="project" value="UniProtKB-SubCell"/>
</dbReference>
<dbReference type="SMART" id="SM00382">
    <property type="entry name" value="AAA"/>
    <property type="match status" value="1"/>
</dbReference>
<dbReference type="NCBIfam" id="TIGR02673">
    <property type="entry name" value="FtsE"/>
    <property type="match status" value="1"/>
</dbReference>
<dbReference type="GO" id="GO:0016887">
    <property type="term" value="F:ATP hydrolysis activity"/>
    <property type="evidence" value="ECO:0007669"/>
    <property type="project" value="InterPro"/>
</dbReference>
<dbReference type="SUPFAM" id="SSF52540">
    <property type="entry name" value="P-loop containing nucleoside triphosphate hydrolases"/>
    <property type="match status" value="1"/>
</dbReference>
<dbReference type="InterPro" id="IPR003593">
    <property type="entry name" value="AAA+_ATPase"/>
</dbReference>
<name>A0A8J6TGL7_9BACT</name>
<keyword evidence="8 10" id="KW-0472">Membrane</keyword>
<evidence type="ECO:0000256" key="1">
    <source>
        <dbReference type="ARBA" id="ARBA00002579"/>
    </source>
</evidence>
<dbReference type="PROSITE" id="PS50893">
    <property type="entry name" value="ABC_TRANSPORTER_2"/>
    <property type="match status" value="1"/>
</dbReference>
<evidence type="ECO:0000313" key="12">
    <source>
        <dbReference type="EMBL" id="MBC8319013.1"/>
    </source>
</evidence>
<keyword evidence="7 10" id="KW-0067">ATP-binding</keyword>
<dbReference type="GO" id="GO:0051301">
    <property type="term" value="P:cell division"/>
    <property type="evidence" value="ECO:0007669"/>
    <property type="project" value="UniProtKB-UniRule"/>
</dbReference>
<dbReference type="Proteomes" id="UP000614424">
    <property type="component" value="Unassembled WGS sequence"/>
</dbReference>
<dbReference type="GO" id="GO:0005524">
    <property type="term" value="F:ATP binding"/>
    <property type="evidence" value="ECO:0007669"/>
    <property type="project" value="UniProtKB-UniRule"/>
</dbReference>
<comment type="subcellular location">
    <subcellularLocation>
        <location evidence="10">Cell membrane</location>
        <topology evidence="10">Peripheral membrane protein</topology>
        <orientation evidence="10">Cytoplasmic side</orientation>
    </subcellularLocation>
</comment>
<protein>
    <recommendedName>
        <fullName evidence="3 10">Cell division ATP-binding protein FtsE</fullName>
    </recommendedName>
</protein>
<sequence length="231" mass="25560">MTTHPSENDKIVDIVKVTKIYPPDVMALRDISLTARRGELIFLTGASGAGKTTLLKLLTCLERPTKGVIEIGGNDINTLTSKAVQKLRQRIGVAYQDFRLLPKQTVFQNIAMAMEVRFKSPKEIKQRVDELLEMLAITDKRNNPSGKLSRGEQQRVAIARAAANAPPLILADEPTGNLDDESTARVMSLFSQLNSQGSTIIIATHDASIYKNTHHRLLHLQHGQITEKDTV</sequence>
<dbReference type="InterPro" id="IPR027417">
    <property type="entry name" value="P-loop_NTPase"/>
</dbReference>
<evidence type="ECO:0000256" key="4">
    <source>
        <dbReference type="ARBA" id="ARBA00022475"/>
    </source>
</evidence>
<evidence type="ECO:0000313" key="13">
    <source>
        <dbReference type="Proteomes" id="UP000614424"/>
    </source>
</evidence>
<evidence type="ECO:0000256" key="3">
    <source>
        <dbReference type="ARBA" id="ARBA00020019"/>
    </source>
</evidence>
<proteinExistence type="inferred from homology"/>
<dbReference type="FunFam" id="3.40.50.300:FF:000056">
    <property type="entry name" value="Cell division ATP-binding protein FtsE"/>
    <property type="match status" value="1"/>
</dbReference>
<evidence type="ECO:0000256" key="10">
    <source>
        <dbReference type="RuleBase" id="RU365094"/>
    </source>
</evidence>
<reference evidence="12 13" key="1">
    <citation type="submission" date="2020-08" db="EMBL/GenBank/DDBJ databases">
        <title>Bridging the membrane lipid divide: bacteria of the FCB group superphylum have the potential to synthesize archaeal ether lipids.</title>
        <authorList>
            <person name="Villanueva L."/>
            <person name="Von Meijenfeldt F.A.B."/>
            <person name="Westbye A.B."/>
            <person name="Yadav S."/>
            <person name="Hopmans E.C."/>
            <person name="Dutilh B.E."/>
            <person name="Sinninghe Damste J.S."/>
        </authorList>
    </citation>
    <scope>NUCLEOTIDE SEQUENCE [LARGE SCALE GENOMIC DNA]</scope>
    <source>
        <strain evidence="12">NIOZ-UU47</strain>
    </source>
</reference>
<dbReference type="PANTHER" id="PTHR24220">
    <property type="entry name" value="IMPORT ATP-BINDING PROTEIN"/>
    <property type="match status" value="1"/>
</dbReference>
<keyword evidence="5 10" id="KW-0132">Cell division</keyword>
<dbReference type="InterPro" id="IPR015854">
    <property type="entry name" value="ABC_transpr_LolD-like"/>
</dbReference>
<dbReference type="GO" id="GO:0022857">
    <property type="term" value="F:transmembrane transporter activity"/>
    <property type="evidence" value="ECO:0007669"/>
    <property type="project" value="TreeGrafter"/>
</dbReference>
<dbReference type="InterPro" id="IPR003439">
    <property type="entry name" value="ABC_transporter-like_ATP-bd"/>
</dbReference>
<accession>A0A8J6TGL7</accession>
<dbReference type="InterPro" id="IPR005286">
    <property type="entry name" value="Cell_div_FtsE"/>
</dbReference>
<evidence type="ECO:0000256" key="6">
    <source>
        <dbReference type="ARBA" id="ARBA00022741"/>
    </source>
</evidence>
<dbReference type="Gene3D" id="3.40.50.300">
    <property type="entry name" value="P-loop containing nucleotide triphosphate hydrolases"/>
    <property type="match status" value="1"/>
</dbReference>
<keyword evidence="4 10" id="KW-1003">Cell membrane</keyword>
<comment type="function">
    <text evidence="1">Part of the ABC transporter FtsEX involved in cellular division. Important for assembly or stability of the septal ring.</text>
</comment>
<evidence type="ECO:0000256" key="2">
    <source>
        <dbReference type="ARBA" id="ARBA00005417"/>
    </source>
</evidence>
<evidence type="ECO:0000256" key="5">
    <source>
        <dbReference type="ARBA" id="ARBA00022618"/>
    </source>
</evidence>
<dbReference type="PANTHER" id="PTHR24220:SF470">
    <property type="entry name" value="CELL DIVISION ATP-BINDING PROTEIN FTSE"/>
    <property type="match status" value="1"/>
</dbReference>
<gene>
    <name evidence="10 12" type="primary">ftsE</name>
    <name evidence="12" type="ORF">H8E41_14035</name>
</gene>
<keyword evidence="6 10" id="KW-0547">Nucleotide-binding</keyword>
<comment type="caution">
    <text evidence="12">The sequence shown here is derived from an EMBL/GenBank/DDBJ whole genome shotgun (WGS) entry which is preliminary data.</text>
</comment>
<keyword evidence="9 10" id="KW-0131">Cell cycle</keyword>
<organism evidence="12 13">
    <name type="scientific">Candidatus Desulfobia pelagia</name>
    <dbReference type="NCBI Taxonomy" id="2841692"/>
    <lineage>
        <taxon>Bacteria</taxon>
        <taxon>Pseudomonadati</taxon>
        <taxon>Thermodesulfobacteriota</taxon>
        <taxon>Desulfobulbia</taxon>
        <taxon>Desulfobulbales</taxon>
        <taxon>Desulfobulbaceae</taxon>
        <taxon>Candidatus Desulfobia</taxon>
    </lineage>
</organism>
<dbReference type="EMBL" id="JACNJZ010000211">
    <property type="protein sequence ID" value="MBC8319013.1"/>
    <property type="molecule type" value="Genomic_DNA"/>
</dbReference>
<comment type="similarity">
    <text evidence="2 10">Belongs to the ABC transporter superfamily.</text>
</comment>
<dbReference type="AlphaFoldDB" id="A0A8J6TGL7"/>
<evidence type="ECO:0000256" key="7">
    <source>
        <dbReference type="ARBA" id="ARBA00022840"/>
    </source>
</evidence>
<feature type="domain" description="ABC transporter" evidence="11">
    <location>
        <begin position="12"/>
        <end position="231"/>
    </location>
</feature>
<evidence type="ECO:0000256" key="9">
    <source>
        <dbReference type="ARBA" id="ARBA00023306"/>
    </source>
</evidence>
<comment type="subunit">
    <text evidence="10">Homodimer. Forms a membrane-associated complex with FtsX.</text>
</comment>
<evidence type="ECO:0000256" key="8">
    <source>
        <dbReference type="ARBA" id="ARBA00023136"/>
    </source>
</evidence>
<evidence type="ECO:0000259" key="11">
    <source>
        <dbReference type="PROSITE" id="PS50893"/>
    </source>
</evidence>
<dbReference type="Pfam" id="PF00005">
    <property type="entry name" value="ABC_tran"/>
    <property type="match status" value="1"/>
</dbReference>